<evidence type="ECO:0000313" key="2">
    <source>
        <dbReference type="EMBL" id="VDI33346.1"/>
    </source>
</evidence>
<dbReference type="AlphaFoldDB" id="A0A8B6EH03"/>
<keyword evidence="3" id="KW-1185">Reference proteome</keyword>
<sequence length="750" mass="85987">MFGIPCYYMIKSIAKKQADELFEWGIYRQDLRDFQLVSKRDNPTFRAFSEASVGASKGRGRNSRPGIDERRKVIEDTMFNCNRGLHLLIRTLRELGYNIKTGLRIYGSFPSKADTCDKKDIRKQAKEIAENEIAPYSNLDILLTSAPTSIALIGNLMLIATESDFTLHENAPKDGFKYLKYPNSFRASLVQLSNLGSDAFNDAHMNMDSIRLHTTNLDSHVQTLLKIMDVGTNDEVELLVPMTLKKIEKIADECVELSENTESSFDLFMKTISELNEASTIAKGVYEEKYKDTETRIKSSEIEQESSMSERANMKKEIEDMKRVIQDMQNDFEEALDEMPSSMKVLGLSLVDGFMGVVKTIIRGPWDQMFEEIQTTREEPETPEDRANKRAYRFAGEINRHVHTLVDVATSRLGIGDKTPNWNEIDSVRTANEGLRLNLRNIKRDEMPTEVHRRAIQICEDSMRLCEQLIAIHKDFQLNDDRIKALIMEVEDTLLISERFVTEADSFLFSRGPRMSSHTSMFSSSLVHNELIKAQVKVDSTQEMLQGSRKKQEEMFQSLRRNNARMEDTLKDLAKFKVKKVDFEEIRKTLMKGIEAIQNVREEWGKMVRFFKSISKMMKMKFHVNLNTLIDNSKAGAKLKLKNDVLPALTRELVQEDVLKVSTISYAVHKIASTYVEISEKHLLDQMNALGGLAALDPKTEQTKISEKRDQLNDNCQHAFSEINKIVIKNRQACLAKVEKKLNELSYDKN</sequence>
<dbReference type="OrthoDB" id="6119373at2759"/>
<organism evidence="2 3">
    <name type="scientific">Mytilus galloprovincialis</name>
    <name type="common">Mediterranean mussel</name>
    <dbReference type="NCBI Taxonomy" id="29158"/>
    <lineage>
        <taxon>Eukaryota</taxon>
        <taxon>Metazoa</taxon>
        <taxon>Spiralia</taxon>
        <taxon>Lophotrochozoa</taxon>
        <taxon>Mollusca</taxon>
        <taxon>Bivalvia</taxon>
        <taxon>Autobranchia</taxon>
        <taxon>Pteriomorphia</taxon>
        <taxon>Mytilida</taxon>
        <taxon>Mytiloidea</taxon>
        <taxon>Mytilidae</taxon>
        <taxon>Mytilinae</taxon>
        <taxon>Mytilus</taxon>
    </lineage>
</organism>
<dbReference type="PANTHER" id="PTHR33488:SF2">
    <property type="entry name" value="EARLY ENDOSOME ANTIGEN 1-LIKE"/>
    <property type="match status" value="1"/>
</dbReference>
<dbReference type="PANTHER" id="PTHR33488">
    <property type="entry name" value="ZGC:162509"/>
    <property type="match status" value="1"/>
</dbReference>
<name>A0A8B6EH03_MYTGA</name>
<evidence type="ECO:0000256" key="1">
    <source>
        <dbReference type="SAM" id="Coils"/>
    </source>
</evidence>
<dbReference type="Proteomes" id="UP000596742">
    <property type="component" value="Unassembled WGS sequence"/>
</dbReference>
<keyword evidence="1" id="KW-0175">Coiled coil</keyword>
<comment type="caution">
    <text evidence="2">The sequence shown here is derived from an EMBL/GenBank/DDBJ whole genome shotgun (WGS) entry which is preliminary data.</text>
</comment>
<feature type="coiled-coil region" evidence="1">
    <location>
        <begin position="311"/>
        <end position="338"/>
    </location>
</feature>
<proteinExistence type="predicted"/>
<protein>
    <submittedName>
        <fullName evidence="2">Uncharacterized protein</fullName>
    </submittedName>
</protein>
<gene>
    <name evidence="2" type="ORF">MGAL_10B005390</name>
</gene>
<reference evidence="2" key="1">
    <citation type="submission" date="2018-11" db="EMBL/GenBank/DDBJ databases">
        <authorList>
            <person name="Alioto T."/>
            <person name="Alioto T."/>
        </authorList>
    </citation>
    <scope>NUCLEOTIDE SEQUENCE</scope>
</reference>
<evidence type="ECO:0000313" key="3">
    <source>
        <dbReference type="Proteomes" id="UP000596742"/>
    </source>
</evidence>
<dbReference type="EMBL" id="UYJE01005026">
    <property type="protein sequence ID" value="VDI33346.1"/>
    <property type="molecule type" value="Genomic_DNA"/>
</dbReference>
<accession>A0A8B6EH03</accession>